<dbReference type="PANTHER" id="PTHR21461">
    <property type="entry name" value="GLYCOSYLTRANSFERASE FAMILY 92 PROTEIN"/>
    <property type="match status" value="1"/>
</dbReference>
<keyword evidence="6" id="KW-1185">Reference proteome</keyword>
<proteinExistence type="predicted"/>
<dbReference type="RefSeq" id="WP_197642588.1">
    <property type="nucleotide sequence ID" value="NZ_JAEACP010000005.1"/>
</dbReference>
<evidence type="ECO:0000256" key="1">
    <source>
        <dbReference type="ARBA" id="ARBA00004167"/>
    </source>
</evidence>
<dbReference type="InterPro" id="IPR029044">
    <property type="entry name" value="Nucleotide-diphossugar_trans"/>
</dbReference>
<keyword evidence="5" id="KW-0808">Transferase</keyword>
<feature type="region of interest" description="Disordered" evidence="4">
    <location>
        <begin position="598"/>
        <end position="617"/>
    </location>
</feature>
<dbReference type="SUPFAM" id="SSF53448">
    <property type="entry name" value="Nucleotide-diphospho-sugar transferases"/>
    <property type="match status" value="1"/>
</dbReference>
<keyword evidence="3" id="KW-1133">Transmembrane helix</keyword>
<dbReference type="EC" id="2.4.-.-" evidence="5"/>
<dbReference type="GO" id="GO:0016757">
    <property type="term" value="F:glycosyltransferase activity"/>
    <property type="evidence" value="ECO:0007669"/>
    <property type="project" value="UniProtKB-KW"/>
</dbReference>
<evidence type="ECO:0000256" key="4">
    <source>
        <dbReference type="SAM" id="MobiDB-lite"/>
    </source>
</evidence>
<reference evidence="6" key="1">
    <citation type="journal article" date="2019" name="Int. J. Syst. Evol. Microbiol.">
        <title>The Global Catalogue of Microorganisms (GCM) 10K type strain sequencing project: providing services to taxonomists for standard genome sequencing and annotation.</title>
        <authorList>
            <consortium name="The Broad Institute Genomics Platform"/>
            <consortium name="The Broad Institute Genome Sequencing Center for Infectious Disease"/>
            <person name="Wu L."/>
            <person name="Ma J."/>
        </authorList>
    </citation>
    <scope>NUCLEOTIDE SEQUENCE [LARGE SCALE GENOMIC DNA]</scope>
    <source>
        <strain evidence="6">KCTC 62102</strain>
    </source>
</reference>
<name>A0ABV7DPV6_9RHOB</name>
<keyword evidence="5" id="KW-0328">Glycosyltransferase</keyword>
<dbReference type="Proteomes" id="UP001595445">
    <property type="component" value="Unassembled WGS sequence"/>
</dbReference>
<dbReference type="Pfam" id="PF13704">
    <property type="entry name" value="Glyco_tranf_2_4"/>
    <property type="match status" value="1"/>
</dbReference>
<organism evidence="5 6">
    <name type="scientific">Tabrizicola soli</name>
    <dbReference type="NCBI Taxonomy" id="2185115"/>
    <lineage>
        <taxon>Bacteria</taxon>
        <taxon>Pseudomonadati</taxon>
        <taxon>Pseudomonadota</taxon>
        <taxon>Alphaproteobacteria</taxon>
        <taxon>Rhodobacterales</taxon>
        <taxon>Paracoccaceae</taxon>
        <taxon>Tabrizicola</taxon>
    </lineage>
</organism>
<keyword evidence="2" id="KW-0812">Transmembrane</keyword>
<gene>
    <name evidence="5" type="ORF">ACFOD6_01850</name>
</gene>
<protein>
    <submittedName>
        <fullName evidence="5">Glycosyltransferase family 2 protein</fullName>
        <ecNumber evidence="5">2.4.-.-</ecNumber>
    </submittedName>
</protein>
<keyword evidence="3" id="KW-0472">Membrane</keyword>
<accession>A0ABV7DPV6</accession>
<evidence type="ECO:0000313" key="6">
    <source>
        <dbReference type="Proteomes" id="UP001595445"/>
    </source>
</evidence>
<evidence type="ECO:0000256" key="2">
    <source>
        <dbReference type="ARBA" id="ARBA00022692"/>
    </source>
</evidence>
<evidence type="ECO:0000313" key="5">
    <source>
        <dbReference type="EMBL" id="MFC3084781.1"/>
    </source>
</evidence>
<comment type="caution">
    <text evidence="5">The sequence shown here is derived from an EMBL/GenBank/DDBJ whole genome shotgun (WGS) entry which is preliminary data.</text>
</comment>
<comment type="subcellular location">
    <subcellularLocation>
        <location evidence="1">Membrane</location>
        <topology evidence="1">Single-pass membrane protein</topology>
    </subcellularLocation>
</comment>
<dbReference type="PANTHER" id="PTHR21461:SF69">
    <property type="entry name" value="GLYCOSYLTRANSFERASE FAMILY 92 PROTEIN"/>
    <property type="match status" value="1"/>
</dbReference>
<evidence type="ECO:0000256" key="3">
    <source>
        <dbReference type="ARBA" id="ARBA00022989"/>
    </source>
</evidence>
<dbReference type="EMBL" id="JBHRSM010000001">
    <property type="protein sequence ID" value="MFC3084781.1"/>
    <property type="molecule type" value="Genomic_DNA"/>
</dbReference>
<sequence length="760" mass="83995">MRIVVHIGVPECGAEAMQSALGQLRPELLRKGVLYSGAAGRSNHSRLYMAVSDPGRADPLRHARGFAPPPVQEKLRRDLAQELQAEAARHPDARLLLFSAPQLATLPDTAELERLRSLLAPLSGDITILAHLDEQARTLARFYAEALRHGRLASLQQELSLAESGAPWAATAIAGWGPVQSAHDCPEIQGIPHWLDYPALVARWQQVFGADKVILRPHDPTGATIPDQLCTLLGLKALRRKIAAPPADPPASAVTLARWRQLNAVLARVLATGRNVPRPLWRGLLAEASLPGPPVEAGGLAALSRRFQLENRSLVARFPDLANCLGPDGPRPAWAEPDPGFGFRATQYVAAILPAILEATTAKPAERAGMTPAAERLLSDKAKEILVSLKGNRFAPHDRIGPPSDVESAPFAETAPVPLPAGKTGKVILACMKNEAPYVLEWLAYHRQIGVDNFLIYTNDCSDGTDALLDRLTELGIVQHRPNDDWKGNSPQQHALNKALREDLVRKADWLIHIDVDEFINVRVGNGTLDDFLERVPDATNVAMTWRMFGNNRVETFEDRPVIAQFDHAAPRYCPKPHTSWGFKTMTRNSGAYGKLSCHRPNKRDPGAPVQWVNGSGKPMPARYHEKGWRSDPSSIGYDLLQLNHYALRSAESFLIKRQRGRALHVDRSIGLNYWVRMDWSQNRDVAIMRNLPRLAAETARLMADPEVKRLHLAGVEWHRAKAAELRDTPEFAELFRQTQAMQLDDLERAAMALALEIDG</sequence>